<accession>A0A0D9VAR6</accession>
<name>A0A0D9VAR6_9ORYZ</name>
<dbReference type="Proteomes" id="UP000032180">
    <property type="component" value="Chromosome 1"/>
</dbReference>
<keyword evidence="2" id="KW-1185">Reference proteome</keyword>
<proteinExistence type="predicted"/>
<reference evidence="2" key="2">
    <citation type="submission" date="2013-12" db="EMBL/GenBank/DDBJ databases">
        <authorList>
            <person name="Yu Y."/>
            <person name="Lee S."/>
            <person name="de Baynast K."/>
            <person name="Wissotski M."/>
            <person name="Liu L."/>
            <person name="Talag J."/>
            <person name="Goicoechea J."/>
            <person name="Angelova A."/>
            <person name="Jetty R."/>
            <person name="Kudrna D."/>
            <person name="Golser W."/>
            <person name="Rivera L."/>
            <person name="Zhang J."/>
            <person name="Wing R."/>
        </authorList>
    </citation>
    <scope>NUCLEOTIDE SEQUENCE</scope>
</reference>
<protein>
    <submittedName>
        <fullName evidence="1">Uncharacterized protein</fullName>
    </submittedName>
</protein>
<dbReference type="HOGENOM" id="CLU_1930573_0_0_1"/>
<evidence type="ECO:0000313" key="2">
    <source>
        <dbReference type="Proteomes" id="UP000032180"/>
    </source>
</evidence>
<evidence type="ECO:0000313" key="1">
    <source>
        <dbReference type="EnsemblPlants" id="LPERR01G39590.1"/>
    </source>
</evidence>
<organism evidence="1 2">
    <name type="scientific">Leersia perrieri</name>
    <dbReference type="NCBI Taxonomy" id="77586"/>
    <lineage>
        <taxon>Eukaryota</taxon>
        <taxon>Viridiplantae</taxon>
        <taxon>Streptophyta</taxon>
        <taxon>Embryophyta</taxon>
        <taxon>Tracheophyta</taxon>
        <taxon>Spermatophyta</taxon>
        <taxon>Magnoliopsida</taxon>
        <taxon>Liliopsida</taxon>
        <taxon>Poales</taxon>
        <taxon>Poaceae</taxon>
        <taxon>BOP clade</taxon>
        <taxon>Oryzoideae</taxon>
        <taxon>Oryzeae</taxon>
        <taxon>Oryzinae</taxon>
        <taxon>Leersia</taxon>
    </lineage>
</organism>
<dbReference type="Gramene" id="LPERR01G39590.1">
    <property type="protein sequence ID" value="LPERR01G39590.1"/>
    <property type="gene ID" value="LPERR01G39590"/>
</dbReference>
<reference evidence="1 2" key="1">
    <citation type="submission" date="2012-08" db="EMBL/GenBank/DDBJ databases">
        <title>Oryza genome evolution.</title>
        <authorList>
            <person name="Wing R.A."/>
        </authorList>
    </citation>
    <scope>NUCLEOTIDE SEQUENCE</scope>
</reference>
<dbReference type="AlphaFoldDB" id="A0A0D9VAR6"/>
<sequence>MENQDENIQAHVLKYSLSNPVLDIDTQKATFIFDLAANYGTPEAEQTPVVLSLGSQDDMHSLQIMKTHRHKNILQLRMIKQNVAYIKDQRTKAFVEPYSGRLSEYLQSAELASKNKMVPGGLLQDIIRYKC</sequence>
<dbReference type="EnsemblPlants" id="LPERR01G39590.1">
    <property type="protein sequence ID" value="LPERR01G39590.1"/>
    <property type="gene ID" value="LPERR01G39590"/>
</dbReference>
<reference evidence="1" key="3">
    <citation type="submission" date="2015-04" db="UniProtKB">
        <authorList>
            <consortium name="EnsemblPlants"/>
        </authorList>
    </citation>
    <scope>IDENTIFICATION</scope>
</reference>